<feature type="region of interest" description="Disordered" evidence="1">
    <location>
        <begin position="400"/>
        <end position="435"/>
    </location>
</feature>
<sequence>MSNSTFTMNTQSSLQSSQLPPTVWQPRPRSQITPPVEVLYHYIRLFASQNKLTQAWHILRWLHSAYSVAATRDSSRKITTNVQMLQQCIEKGWLFVCSGPAPKFEGLRSIIVPTQPATPESFVPPVDLLYNYVDELNKMGLTKTCWHLFEWLQTAFNQACKRDMNPYSTGPVATALKNALATSSVVASPRDVPYMQDFCRQRSAIDFTSQYVTWFVNDTMWDRIPPRFQLDMLEVGRFPQTPRNRYGQCMTPPCPHKAYKKALLAEGGCECADREDVAWNELPAFEAALIEEYKQEAASNSDDEASVTDASTVAGEEIDSRDADADSAYGSDSERSSASDEAPKAYGIKTSVVYTPPPLSLVVSRAQATRNQKRTASERQRIHQEVLEQWIMKTNLAVGQKRGRIPSLVSPSDCRRHSTASEEDDTRSPKRLRKH</sequence>
<protein>
    <submittedName>
        <fullName evidence="4">Uncharacterized protein</fullName>
    </submittedName>
</protein>
<feature type="region of interest" description="Disordered" evidence="1">
    <location>
        <begin position="1"/>
        <end position="28"/>
    </location>
</feature>
<evidence type="ECO:0000313" key="2">
    <source>
        <dbReference type="EMBL" id="KAF3206257.1"/>
    </source>
</evidence>
<organism evidence="4 6">
    <name type="scientific">Orbilia oligospora</name>
    <name type="common">Nematode-trapping fungus</name>
    <name type="synonym">Arthrobotrys oligospora</name>
    <dbReference type="NCBI Taxonomy" id="2813651"/>
    <lineage>
        <taxon>Eukaryota</taxon>
        <taxon>Fungi</taxon>
        <taxon>Dikarya</taxon>
        <taxon>Ascomycota</taxon>
        <taxon>Pezizomycotina</taxon>
        <taxon>Orbiliomycetes</taxon>
        <taxon>Orbiliales</taxon>
        <taxon>Orbiliaceae</taxon>
        <taxon>Orbilia</taxon>
    </lineage>
</organism>
<accession>A0A6G1MHE8</accession>
<feature type="region of interest" description="Disordered" evidence="1">
    <location>
        <begin position="295"/>
        <end position="343"/>
    </location>
</feature>
<dbReference type="Proteomes" id="UP000483672">
    <property type="component" value="Unassembled WGS sequence"/>
</dbReference>
<feature type="compositionally biased region" description="Basic and acidic residues" evidence="1">
    <location>
        <begin position="332"/>
        <end position="343"/>
    </location>
</feature>
<dbReference type="Proteomes" id="UP000472727">
    <property type="component" value="Unassembled WGS sequence"/>
</dbReference>
<comment type="caution">
    <text evidence="4">The sequence shown here is derived from an EMBL/GenBank/DDBJ whole genome shotgun (WGS) entry which is preliminary data.</text>
</comment>
<evidence type="ECO:0000256" key="1">
    <source>
        <dbReference type="SAM" id="MobiDB-lite"/>
    </source>
</evidence>
<evidence type="ECO:0000313" key="3">
    <source>
        <dbReference type="EMBL" id="KAF3228835.1"/>
    </source>
</evidence>
<evidence type="ECO:0000313" key="4">
    <source>
        <dbReference type="EMBL" id="KAF3231544.1"/>
    </source>
</evidence>
<dbReference type="EMBL" id="WIPF01000003">
    <property type="protein sequence ID" value="KAF3231544.1"/>
    <property type="molecule type" value="Genomic_DNA"/>
</dbReference>
<feature type="compositionally biased region" description="Polar residues" evidence="1">
    <location>
        <begin position="1"/>
        <end position="10"/>
    </location>
</feature>
<reference evidence="5 6" key="1">
    <citation type="submission" date="2019-06" db="EMBL/GenBank/DDBJ databases">
        <authorList>
            <person name="Palmer J.M."/>
        </authorList>
    </citation>
    <scope>NUCLEOTIDE SEQUENCE [LARGE SCALE GENOMIC DNA]</scope>
    <source>
        <strain evidence="3 5">TWF106</strain>
        <strain evidence="4 6">TWF191</strain>
        <strain evidence="2">TWF679</strain>
    </source>
</reference>
<dbReference type="Proteomes" id="UP000614610">
    <property type="component" value="Unassembled WGS sequence"/>
</dbReference>
<dbReference type="OrthoDB" id="5331865at2759"/>
<gene>
    <name evidence="3" type="ORF">TWF106_006356</name>
    <name evidence="4" type="ORF">TWF191_005614</name>
    <name evidence="2" type="ORF">TWF679_008779</name>
</gene>
<name>A0A6G1MHE8_ORBOL</name>
<evidence type="ECO:0000313" key="5">
    <source>
        <dbReference type="Proteomes" id="UP000472727"/>
    </source>
</evidence>
<proteinExistence type="predicted"/>
<evidence type="ECO:0000313" key="6">
    <source>
        <dbReference type="Proteomes" id="UP000483672"/>
    </source>
</evidence>
<dbReference type="EMBL" id="WIWT01000059">
    <property type="protein sequence ID" value="KAF3206257.1"/>
    <property type="molecule type" value="Genomic_DNA"/>
</dbReference>
<dbReference type="AlphaFoldDB" id="A0A6G1MHE8"/>
<dbReference type="EMBL" id="WIWS01000003">
    <property type="protein sequence ID" value="KAF3228835.1"/>
    <property type="molecule type" value="Genomic_DNA"/>
</dbReference>